<proteinExistence type="predicted"/>
<evidence type="ECO:0000259" key="1">
    <source>
        <dbReference type="Pfam" id="PF05099"/>
    </source>
</evidence>
<dbReference type="EMBL" id="JAZDRP010000003">
    <property type="protein sequence ID" value="MEE2526043.1"/>
    <property type="molecule type" value="Genomic_DNA"/>
</dbReference>
<feature type="domain" description="Co-chaperone DjlA N-terminal" evidence="1">
    <location>
        <begin position="24"/>
        <end position="140"/>
    </location>
</feature>
<name>A0ABU7LQ47_9PROT</name>
<dbReference type="Pfam" id="PF05099">
    <property type="entry name" value="TerB"/>
    <property type="match status" value="1"/>
</dbReference>
<reference evidence="2 3" key="1">
    <citation type="submission" date="2024-01" db="EMBL/GenBank/DDBJ databases">
        <title>Hyphobacterium bacterium isolated from marine sediment.</title>
        <authorList>
            <person name="Zhao S."/>
        </authorList>
    </citation>
    <scope>NUCLEOTIDE SEQUENCE [LARGE SCALE GENOMIC DNA]</scope>
    <source>
        <strain evidence="3">HN65</strain>
    </source>
</reference>
<sequence length="150" mass="16297">MFEAIKKMMTGGESAEARSELDPHVAAATLLVEAALADGIYADVEAEKISFILKSAFNLDDEAAAAMQEKAEDLAENATDHHQFTKVVKACLPASERVALIEHLWAVAMADGEKSPFEDSFIRRIAPLLAVDDRERVLARSRAEAAARKS</sequence>
<dbReference type="InterPro" id="IPR007791">
    <property type="entry name" value="DjlA_N"/>
</dbReference>
<gene>
    <name evidence="2" type="ORF">V0U79_06670</name>
</gene>
<dbReference type="SUPFAM" id="SSF158682">
    <property type="entry name" value="TerB-like"/>
    <property type="match status" value="1"/>
</dbReference>
<accession>A0ABU7LQ47</accession>
<dbReference type="Gene3D" id="1.10.3680.10">
    <property type="entry name" value="TerB-like"/>
    <property type="match status" value="1"/>
</dbReference>
<dbReference type="CDD" id="cd07313">
    <property type="entry name" value="terB_like_2"/>
    <property type="match status" value="1"/>
</dbReference>
<organism evidence="2 3">
    <name type="scientific">Hyphobacterium lacteum</name>
    <dbReference type="NCBI Taxonomy" id="3116575"/>
    <lineage>
        <taxon>Bacteria</taxon>
        <taxon>Pseudomonadati</taxon>
        <taxon>Pseudomonadota</taxon>
        <taxon>Alphaproteobacteria</taxon>
        <taxon>Maricaulales</taxon>
        <taxon>Maricaulaceae</taxon>
        <taxon>Hyphobacterium</taxon>
    </lineage>
</organism>
<dbReference type="RefSeq" id="WP_330198702.1">
    <property type="nucleotide sequence ID" value="NZ_JAZDRP010000003.1"/>
</dbReference>
<dbReference type="Proteomes" id="UP001354971">
    <property type="component" value="Unassembled WGS sequence"/>
</dbReference>
<dbReference type="InterPro" id="IPR029024">
    <property type="entry name" value="TerB-like"/>
</dbReference>
<protein>
    <submittedName>
        <fullName evidence="2">TerB family tellurite resistance protein</fullName>
    </submittedName>
</protein>
<keyword evidence="3" id="KW-1185">Reference proteome</keyword>
<evidence type="ECO:0000313" key="2">
    <source>
        <dbReference type="EMBL" id="MEE2526043.1"/>
    </source>
</evidence>
<evidence type="ECO:0000313" key="3">
    <source>
        <dbReference type="Proteomes" id="UP001354971"/>
    </source>
</evidence>
<comment type="caution">
    <text evidence="2">The sequence shown here is derived from an EMBL/GenBank/DDBJ whole genome shotgun (WGS) entry which is preliminary data.</text>
</comment>